<reference evidence="2" key="1">
    <citation type="journal article" date="2020" name="Stud. Mycol.">
        <title>101 Dothideomycetes genomes: a test case for predicting lifestyles and emergence of pathogens.</title>
        <authorList>
            <person name="Haridas S."/>
            <person name="Albert R."/>
            <person name="Binder M."/>
            <person name="Bloem J."/>
            <person name="Labutti K."/>
            <person name="Salamov A."/>
            <person name="Andreopoulos B."/>
            <person name="Baker S."/>
            <person name="Barry K."/>
            <person name="Bills G."/>
            <person name="Bluhm B."/>
            <person name="Cannon C."/>
            <person name="Castanera R."/>
            <person name="Culley D."/>
            <person name="Daum C."/>
            <person name="Ezra D."/>
            <person name="Gonzalez J."/>
            <person name="Henrissat B."/>
            <person name="Kuo A."/>
            <person name="Liang C."/>
            <person name="Lipzen A."/>
            <person name="Lutzoni F."/>
            <person name="Magnuson J."/>
            <person name="Mondo S."/>
            <person name="Nolan M."/>
            <person name="Ohm R."/>
            <person name="Pangilinan J."/>
            <person name="Park H.-J."/>
            <person name="Ramirez L."/>
            <person name="Alfaro M."/>
            <person name="Sun H."/>
            <person name="Tritt A."/>
            <person name="Yoshinaga Y."/>
            <person name="Zwiers L.-H."/>
            <person name="Turgeon B."/>
            <person name="Goodwin S."/>
            <person name="Spatafora J."/>
            <person name="Crous P."/>
            <person name="Grigoriev I."/>
        </authorList>
    </citation>
    <scope>NUCLEOTIDE SEQUENCE</scope>
    <source>
        <strain evidence="2">CBS 125425</strain>
    </source>
</reference>
<proteinExistence type="predicted"/>
<accession>A0A9P4RD68</accession>
<dbReference type="EMBL" id="ML996097">
    <property type="protein sequence ID" value="KAF2741521.1"/>
    <property type="molecule type" value="Genomic_DNA"/>
</dbReference>
<gene>
    <name evidence="2" type="ORF">EJ04DRAFT_5691</name>
</gene>
<dbReference type="AlphaFoldDB" id="A0A9P4RD68"/>
<sequence>MGLFVFNFQRAAESGDTTPHGVLFRHGGDSTLPLQFPSSSPPSPHPRFRQVLDPPPVARSPARPETQSLPHQHLHSSRILPSPVP</sequence>
<keyword evidence="3" id="KW-1185">Reference proteome</keyword>
<comment type="caution">
    <text evidence="2">The sequence shown here is derived from an EMBL/GenBank/DDBJ whole genome shotgun (WGS) entry which is preliminary data.</text>
</comment>
<evidence type="ECO:0000256" key="1">
    <source>
        <dbReference type="SAM" id="MobiDB-lite"/>
    </source>
</evidence>
<feature type="region of interest" description="Disordered" evidence="1">
    <location>
        <begin position="14"/>
        <end position="85"/>
    </location>
</feature>
<protein>
    <submittedName>
        <fullName evidence="2">Uncharacterized protein</fullName>
    </submittedName>
</protein>
<evidence type="ECO:0000313" key="3">
    <source>
        <dbReference type="Proteomes" id="UP000799444"/>
    </source>
</evidence>
<dbReference type="Proteomes" id="UP000799444">
    <property type="component" value="Unassembled WGS sequence"/>
</dbReference>
<evidence type="ECO:0000313" key="2">
    <source>
        <dbReference type="EMBL" id="KAF2741521.1"/>
    </source>
</evidence>
<name>A0A9P4RD68_9PLEO</name>
<organism evidence="2 3">
    <name type="scientific">Polyplosphaeria fusca</name>
    <dbReference type="NCBI Taxonomy" id="682080"/>
    <lineage>
        <taxon>Eukaryota</taxon>
        <taxon>Fungi</taxon>
        <taxon>Dikarya</taxon>
        <taxon>Ascomycota</taxon>
        <taxon>Pezizomycotina</taxon>
        <taxon>Dothideomycetes</taxon>
        <taxon>Pleosporomycetidae</taxon>
        <taxon>Pleosporales</taxon>
        <taxon>Tetraplosphaeriaceae</taxon>
        <taxon>Polyplosphaeria</taxon>
    </lineage>
</organism>